<keyword evidence="3" id="KW-1185">Reference proteome</keyword>
<name>A0ABV7EHU4_9GAMM</name>
<dbReference type="EMBL" id="JBHRSS010000001">
    <property type="protein sequence ID" value="MFC3102294.1"/>
    <property type="molecule type" value="Genomic_DNA"/>
</dbReference>
<gene>
    <name evidence="2" type="ORF">ACFOSU_00140</name>
</gene>
<reference evidence="3" key="1">
    <citation type="journal article" date="2019" name="Int. J. Syst. Evol. Microbiol.">
        <title>The Global Catalogue of Microorganisms (GCM) 10K type strain sequencing project: providing services to taxonomists for standard genome sequencing and annotation.</title>
        <authorList>
            <consortium name="The Broad Institute Genomics Platform"/>
            <consortium name="The Broad Institute Genome Sequencing Center for Infectious Disease"/>
            <person name="Wu L."/>
            <person name="Ma J."/>
        </authorList>
    </citation>
    <scope>NUCLEOTIDE SEQUENCE [LARGE SCALE GENOMIC DNA]</scope>
    <source>
        <strain evidence="3">KCTC 52640</strain>
    </source>
</reference>
<sequence length="76" mass="8538">MKRALGAMAANWLRKPENQQRIKRTARQLWSRFNDRKRTDTAPAQSAARPGTRPGTSPRPGGQDSSHGKVDDDPQR</sequence>
<accession>A0ABV7EHU4</accession>
<feature type="region of interest" description="Disordered" evidence="1">
    <location>
        <begin position="1"/>
        <end position="76"/>
    </location>
</feature>
<comment type="caution">
    <text evidence="2">The sequence shown here is derived from an EMBL/GenBank/DDBJ whole genome shotgun (WGS) entry which is preliminary data.</text>
</comment>
<dbReference type="Proteomes" id="UP001595462">
    <property type="component" value="Unassembled WGS sequence"/>
</dbReference>
<feature type="compositionally biased region" description="Basic and acidic residues" evidence="1">
    <location>
        <begin position="66"/>
        <end position="76"/>
    </location>
</feature>
<evidence type="ECO:0000313" key="3">
    <source>
        <dbReference type="Proteomes" id="UP001595462"/>
    </source>
</evidence>
<dbReference type="RefSeq" id="WP_380685202.1">
    <property type="nucleotide sequence ID" value="NZ_JBHRSS010000001.1"/>
</dbReference>
<protein>
    <submittedName>
        <fullName evidence="2">Uncharacterized protein</fullName>
    </submittedName>
</protein>
<organism evidence="2 3">
    <name type="scientific">Salinisphaera aquimarina</name>
    <dbReference type="NCBI Taxonomy" id="2094031"/>
    <lineage>
        <taxon>Bacteria</taxon>
        <taxon>Pseudomonadati</taxon>
        <taxon>Pseudomonadota</taxon>
        <taxon>Gammaproteobacteria</taxon>
        <taxon>Salinisphaerales</taxon>
        <taxon>Salinisphaeraceae</taxon>
        <taxon>Salinisphaera</taxon>
    </lineage>
</organism>
<proteinExistence type="predicted"/>
<evidence type="ECO:0000256" key="1">
    <source>
        <dbReference type="SAM" id="MobiDB-lite"/>
    </source>
</evidence>
<evidence type="ECO:0000313" key="2">
    <source>
        <dbReference type="EMBL" id="MFC3102294.1"/>
    </source>
</evidence>
<feature type="compositionally biased region" description="Low complexity" evidence="1">
    <location>
        <begin position="49"/>
        <end position="62"/>
    </location>
</feature>